<reference evidence="2" key="1">
    <citation type="submission" date="2023-01" db="EMBL/GenBank/DDBJ databases">
        <title>Colletotrichum chrysophilum M932 genome sequence.</title>
        <authorList>
            <person name="Baroncelli R."/>
        </authorList>
    </citation>
    <scope>NUCLEOTIDE SEQUENCE</scope>
    <source>
        <strain evidence="2">M932</strain>
    </source>
</reference>
<sequence>MSNFPAIGDNIINSLPAPYGNGQFTTTVSTQLQLQNIRSTPEARPSSPTASYHTTIKNSPPSTTSPQSPSNSSLRETSAEASTVQTTPADGNEFPKIVCGFKPCKGRVLNSIAELHDHEAKAHCHHCPACPDAGYPSVRDLTFRHYGPVHGMAAEYQCGRCGVTCFRQDNHTRHLSRKRPCKATAVPQQYVCGRCGNETCDKKVHLGHLHRRGCGMV</sequence>
<dbReference type="Proteomes" id="UP001243330">
    <property type="component" value="Unassembled WGS sequence"/>
</dbReference>
<feature type="compositionally biased region" description="Polar residues" evidence="1">
    <location>
        <begin position="74"/>
        <end position="89"/>
    </location>
</feature>
<evidence type="ECO:0000313" key="3">
    <source>
        <dbReference type="Proteomes" id="UP001243330"/>
    </source>
</evidence>
<name>A0AAD9AIJ4_9PEZI</name>
<feature type="region of interest" description="Disordered" evidence="1">
    <location>
        <begin position="35"/>
        <end position="89"/>
    </location>
</feature>
<keyword evidence="3" id="KW-1185">Reference proteome</keyword>
<dbReference type="AlphaFoldDB" id="A0AAD9AIJ4"/>
<organism evidence="2 3">
    <name type="scientific">Colletotrichum chrysophilum</name>
    <dbReference type="NCBI Taxonomy" id="1836956"/>
    <lineage>
        <taxon>Eukaryota</taxon>
        <taxon>Fungi</taxon>
        <taxon>Dikarya</taxon>
        <taxon>Ascomycota</taxon>
        <taxon>Pezizomycotina</taxon>
        <taxon>Sordariomycetes</taxon>
        <taxon>Hypocreomycetidae</taxon>
        <taxon>Glomerellales</taxon>
        <taxon>Glomerellaceae</taxon>
        <taxon>Colletotrichum</taxon>
        <taxon>Colletotrichum gloeosporioides species complex</taxon>
    </lineage>
</organism>
<evidence type="ECO:0000256" key="1">
    <source>
        <dbReference type="SAM" id="MobiDB-lite"/>
    </source>
</evidence>
<evidence type="ECO:0000313" key="2">
    <source>
        <dbReference type="EMBL" id="KAK1848277.1"/>
    </source>
</evidence>
<feature type="compositionally biased region" description="Polar residues" evidence="1">
    <location>
        <begin position="46"/>
        <end position="57"/>
    </location>
</feature>
<protein>
    <submittedName>
        <fullName evidence="2">Uncharacterized protein</fullName>
    </submittedName>
</protein>
<dbReference type="EMBL" id="JAQOWY010000176">
    <property type="protein sequence ID" value="KAK1848277.1"/>
    <property type="molecule type" value="Genomic_DNA"/>
</dbReference>
<gene>
    <name evidence="2" type="ORF">CCHR01_09115</name>
</gene>
<proteinExistence type="predicted"/>
<comment type="caution">
    <text evidence="2">The sequence shown here is derived from an EMBL/GenBank/DDBJ whole genome shotgun (WGS) entry which is preliminary data.</text>
</comment>
<feature type="compositionally biased region" description="Low complexity" evidence="1">
    <location>
        <begin position="58"/>
        <end position="73"/>
    </location>
</feature>
<accession>A0AAD9AIJ4</accession>